<evidence type="ECO:0000313" key="2">
    <source>
        <dbReference type="EMBL" id="SDZ25739.1"/>
    </source>
</evidence>
<gene>
    <name evidence="2" type="ORF">SAMN05444412_108153</name>
</gene>
<dbReference type="EMBL" id="FNQC01000008">
    <property type="protein sequence ID" value="SDZ25739.1"/>
    <property type="molecule type" value="Genomic_DNA"/>
</dbReference>
<keyword evidence="3" id="KW-1185">Reference proteome</keyword>
<dbReference type="InterPro" id="IPR011744">
    <property type="entry name" value="ATPase_gene1"/>
</dbReference>
<keyword evidence="1" id="KW-0812">Transmembrane</keyword>
<feature type="transmembrane region" description="Helical" evidence="1">
    <location>
        <begin position="76"/>
        <end position="94"/>
    </location>
</feature>
<dbReference type="Proteomes" id="UP000199663">
    <property type="component" value="Unassembled WGS sequence"/>
</dbReference>
<dbReference type="RefSeq" id="WP_019598120.1">
    <property type="nucleotide sequence ID" value="NZ_FNQC01000008.1"/>
</dbReference>
<dbReference type="Pfam" id="PF09527">
    <property type="entry name" value="ATPase_gene1"/>
    <property type="match status" value="1"/>
</dbReference>
<feature type="transmembrane region" description="Helical" evidence="1">
    <location>
        <begin position="36"/>
        <end position="64"/>
    </location>
</feature>
<evidence type="ECO:0000256" key="1">
    <source>
        <dbReference type="SAM" id="Phobius"/>
    </source>
</evidence>
<dbReference type="SUPFAM" id="SSF103473">
    <property type="entry name" value="MFS general substrate transporter"/>
    <property type="match status" value="1"/>
</dbReference>
<keyword evidence="1" id="KW-1133">Transmembrane helix</keyword>
<dbReference type="InterPro" id="IPR036259">
    <property type="entry name" value="MFS_trans_sf"/>
</dbReference>
<dbReference type="Gene3D" id="1.20.1250.20">
    <property type="entry name" value="MFS general substrate transporter like domains"/>
    <property type="match status" value="1"/>
</dbReference>
<accession>A0A1H3RLF7</accession>
<reference evidence="2 3" key="1">
    <citation type="submission" date="2016-10" db="EMBL/GenBank/DDBJ databases">
        <authorList>
            <person name="Varghese N."/>
            <person name="Submissions S."/>
        </authorList>
    </citation>
    <scope>NUCLEOTIDE SEQUENCE [LARGE SCALE GENOMIC DNA]</scope>
    <source>
        <strain evidence="2 3">DSM 17997</strain>
    </source>
</reference>
<protein>
    <submittedName>
        <fullName evidence="2">ATP synthase protein I</fullName>
    </submittedName>
</protein>
<comment type="caution">
    <text evidence="2">The sequence shown here is derived from an EMBL/GenBank/DDBJ whole genome shotgun (WGS) entry which is preliminary data.</text>
</comment>
<proteinExistence type="predicted"/>
<evidence type="ECO:0000313" key="3">
    <source>
        <dbReference type="Proteomes" id="UP000199663"/>
    </source>
</evidence>
<organism evidence="2 3">
    <name type="scientific">Rhodonellum ikkaensis</name>
    <dbReference type="NCBI Taxonomy" id="336829"/>
    <lineage>
        <taxon>Bacteria</taxon>
        <taxon>Pseudomonadati</taxon>
        <taxon>Bacteroidota</taxon>
        <taxon>Cytophagia</taxon>
        <taxon>Cytophagales</taxon>
        <taxon>Cytophagaceae</taxon>
        <taxon>Rhodonellum</taxon>
    </lineage>
</organism>
<dbReference type="InterPro" id="IPR032820">
    <property type="entry name" value="ATPase_put"/>
</dbReference>
<keyword evidence="1" id="KW-0472">Membrane</keyword>
<sequence>MEPPGQRKKEDEFFSQQVGAKELRKLKTLREKKRSIWFGLGMFGMVGWSVTVPTLLGTILGIWLDKHYPQSFSWTLTFLIIGLFAGCMIAWFWVANENREMNPNEAQQKLDFKKEKDNG</sequence>
<dbReference type="NCBIfam" id="TIGR02230">
    <property type="entry name" value="ATPase_gene1"/>
    <property type="match status" value="1"/>
</dbReference>
<name>A0A1H3RLF7_9BACT</name>